<protein>
    <submittedName>
        <fullName evidence="1">Uncharacterized protein</fullName>
    </submittedName>
</protein>
<evidence type="ECO:0000313" key="2">
    <source>
        <dbReference type="Proteomes" id="UP001386437"/>
    </source>
</evidence>
<reference evidence="1 2" key="1">
    <citation type="journal article" date="2022" name="Arch. Microbiol.">
        <title>Paraburkholderia bengalensis sp. nov. isolated from roots of Oryza sativa, IR64.</title>
        <authorList>
            <person name="Nag P."/>
            <person name="Mondal N."/>
            <person name="Sarkar J."/>
            <person name="Das S."/>
        </authorList>
    </citation>
    <scope>NUCLEOTIDE SEQUENCE [LARGE SCALE GENOMIC DNA]</scope>
    <source>
        <strain evidence="1 2">IR64_4_BI</strain>
    </source>
</reference>
<gene>
    <name evidence="1" type="ORF">H3V53_06170</name>
</gene>
<proteinExistence type="predicted"/>
<dbReference type="EMBL" id="JACFYJ010000006">
    <property type="protein sequence ID" value="MEI5996798.1"/>
    <property type="molecule type" value="Genomic_DNA"/>
</dbReference>
<dbReference type="RefSeq" id="WP_336597200.1">
    <property type="nucleotide sequence ID" value="NZ_JACFYJ010000006.1"/>
</dbReference>
<comment type="caution">
    <text evidence="1">The sequence shown here is derived from an EMBL/GenBank/DDBJ whole genome shotgun (WGS) entry which is preliminary data.</text>
</comment>
<name>A0ABU8INA1_9BURK</name>
<accession>A0ABU8INA1</accession>
<evidence type="ECO:0000313" key="1">
    <source>
        <dbReference type="EMBL" id="MEI5996798.1"/>
    </source>
</evidence>
<sequence>MSLKMVDFNEAERQVRLKEMAEFVDSHEDRLAEAKERLGDKYLLSPNYNGHYVPILTKKVPQ</sequence>
<keyword evidence="2" id="KW-1185">Reference proteome</keyword>
<organism evidence="1 2">
    <name type="scientific">Paraburkholderia bengalensis</name>
    <dbReference type="NCBI Taxonomy" id="2747562"/>
    <lineage>
        <taxon>Bacteria</taxon>
        <taxon>Pseudomonadati</taxon>
        <taxon>Pseudomonadota</taxon>
        <taxon>Betaproteobacteria</taxon>
        <taxon>Burkholderiales</taxon>
        <taxon>Burkholderiaceae</taxon>
        <taxon>Paraburkholderia</taxon>
    </lineage>
</organism>
<dbReference type="Proteomes" id="UP001386437">
    <property type="component" value="Unassembled WGS sequence"/>
</dbReference>